<dbReference type="InterPro" id="IPR050164">
    <property type="entry name" value="Peptidase_C19"/>
</dbReference>
<evidence type="ECO:0000256" key="3">
    <source>
        <dbReference type="ARBA" id="ARBA00022670"/>
    </source>
</evidence>
<feature type="compositionally biased region" description="Low complexity" evidence="8">
    <location>
        <begin position="459"/>
        <end position="472"/>
    </location>
</feature>
<dbReference type="InterPro" id="IPR018200">
    <property type="entry name" value="USP_CS"/>
</dbReference>
<dbReference type="EC" id="3.4.19.12" evidence="7"/>
<dbReference type="PANTHER" id="PTHR24006">
    <property type="entry name" value="UBIQUITIN CARBOXYL-TERMINAL HYDROLASE"/>
    <property type="match status" value="1"/>
</dbReference>
<dbReference type="GO" id="GO:0005829">
    <property type="term" value="C:cytosol"/>
    <property type="evidence" value="ECO:0007669"/>
    <property type="project" value="TreeGrafter"/>
</dbReference>
<feature type="domain" description="USP" evidence="9">
    <location>
        <begin position="120"/>
        <end position="436"/>
    </location>
</feature>
<sequence length="527" mass="58533">MGSANPLKRSNTSEIGCEMDGEREALNEPWQPIALAPARLRSSRHSAWDAAALTDTVSELQDPWSILSTESRRLVEKSQTERHTRVYDSSAPSQDSSVEFLAPAEGLSLSWQSTAGLRSFGLRNLGNTCYANAVLQALMHSPPLVSSLLSEDWQSEHEPGSPFDATRALTCLCKQMQVTRPSSANLLAPSHIVRNLPTICRRYRVGKQEDAHEFLRYFIDCMANASSRCNRSPSKRRANNELIASESDVHGGTLVTRIFGGLLHNRIVCQECQHVSQRTERFLDLSLDVRQAASVPKSLEHFTASEMLTGRNRYNCPRCRCHRDAEKRLCIRRAPVVLTLHLKRFIAHRKLSGFISYPEWLDLRPYMVEEFDGGPILYQLYSVIIHEGHSLHSGHYYAYVRSPSGTWLRCNDEHLSRVAVGVALAQPAYLLFYLRSASLSNGCSVEAAGASPASGGSEYVHSSSSASSSPASNTQQKRPRVFSDRSEAVRHVGVSSLHCAAKTITFRVIAVRNAVRFRASCAQAAFM</sequence>
<dbReference type="InterPro" id="IPR038765">
    <property type="entry name" value="Papain-like_cys_pep_sf"/>
</dbReference>
<dbReference type="PROSITE" id="PS50235">
    <property type="entry name" value="USP_3"/>
    <property type="match status" value="1"/>
</dbReference>
<keyword evidence="5 7" id="KW-0378">Hydrolase</keyword>
<evidence type="ECO:0000256" key="2">
    <source>
        <dbReference type="ARBA" id="ARBA00009085"/>
    </source>
</evidence>
<dbReference type="GO" id="GO:0004843">
    <property type="term" value="F:cysteine-type deubiquitinase activity"/>
    <property type="evidence" value="ECO:0007669"/>
    <property type="project" value="UniProtKB-UniRule"/>
</dbReference>
<evidence type="ECO:0000256" key="5">
    <source>
        <dbReference type="ARBA" id="ARBA00022801"/>
    </source>
</evidence>
<feature type="region of interest" description="Disordered" evidence="8">
    <location>
        <begin position="459"/>
        <end position="483"/>
    </location>
</feature>
<dbReference type="InterPro" id="IPR028889">
    <property type="entry name" value="USP"/>
</dbReference>
<organism evidence="10 11">
    <name type="scientific">Cyanidiococcus yangmingshanensis</name>
    <dbReference type="NCBI Taxonomy" id="2690220"/>
    <lineage>
        <taxon>Eukaryota</taxon>
        <taxon>Rhodophyta</taxon>
        <taxon>Bangiophyceae</taxon>
        <taxon>Cyanidiales</taxon>
        <taxon>Cyanidiaceae</taxon>
        <taxon>Cyanidiococcus</taxon>
    </lineage>
</organism>
<gene>
    <name evidence="10" type="ORF">F1559_004595</name>
</gene>
<dbReference type="OrthoDB" id="420187at2759"/>
<dbReference type="AlphaFoldDB" id="A0A7J7IJX4"/>
<feature type="region of interest" description="Disordered" evidence="8">
    <location>
        <begin position="1"/>
        <end position="28"/>
    </location>
</feature>
<dbReference type="Proteomes" id="UP000530660">
    <property type="component" value="Unassembled WGS sequence"/>
</dbReference>
<dbReference type="GO" id="GO:0016579">
    <property type="term" value="P:protein deubiquitination"/>
    <property type="evidence" value="ECO:0007669"/>
    <property type="project" value="InterPro"/>
</dbReference>
<evidence type="ECO:0000256" key="1">
    <source>
        <dbReference type="ARBA" id="ARBA00000707"/>
    </source>
</evidence>
<reference evidence="10 11" key="1">
    <citation type="journal article" date="2020" name="J. Phycol.">
        <title>Comparative genome analysis reveals Cyanidiococcus gen. nov., a new extremophilic red algal genus sister to Cyanidioschyzon (Cyanidioschyzonaceae, Rhodophyta).</title>
        <authorList>
            <person name="Liu S.-L."/>
            <person name="Chiang Y.-R."/>
            <person name="Yoon H.S."/>
            <person name="Fu H.-Y."/>
        </authorList>
    </citation>
    <scope>NUCLEOTIDE SEQUENCE [LARGE SCALE GENOMIC DNA]</scope>
    <source>
        <strain evidence="10 11">THAL066</strain>
    </source>
</reference>
<dbReference type="GO" id="GO:0006508">
    <property type="term" value="P:proteolysis"/>
    <property type="evidence" value="ECO:0007669"/>
    <property type="project" value="UniProtKB-KW"/>
</dbReference>
<dbReference type="GO" id="GO:0005634">
    <property type="term" value="C:nucleus"/>
    <property type="evidence" value="ECO:0007669"/>
    <property type="project" value="TreeGrafter"/>
</dbReference>
<keyword evidence="6 7" id="KW-0788">Thiol protease</keyword>
<accession>A0A7J7IJX4</accession>
<evidence type="ECO:0000256" key="6">
    <source>
        <dbReference type="ARBA" id="ARBA00022807"/>
    </source>
</evidence>
<dbReference type="PROSITE" id="PS00973">
    <property type="entry name" value="USP_2"/>
    <property type="match status" value="1"/>
</dbReference>
<dbReference type="Gene3D" id="3.90.70.10">
    <property type="entry name" value="Cysteine proteinases"/>
    <property type="match status" value="1"/>
</dbReference>
<dbReference type="PANTHER" id="PTHR24006:SF758">
    <property type="entry name" value="UBIQUITIN CARBOXYL-TERMINAL HYDROLASE 36"/>
    <property type="match status" value="1"/>
</dbReference>
<evidence type="ECO:0000259" key="9">
    <source>
        <dbReference type="PROSITE" id="PS50235"/>
    </source>
</evidence>
<evidence type="ECO:0000256" key="8">
    <source>
        <dbReference type="SAM" id="MobiDB-lite"/>
    </source>
</evidence>
<evidence type="ECO:0000313" key="11">
    <source>
        <dbReference type="Proteomes" id="UP000530660"/>
    </source>
</evidence>
<protein>
    <recommendedName>
        <fullName evidence="7">Ubiquitin carboxyl-terminal hydrolase</fullName>
        <ecNumber evidence="7">3.4.19.12</ecNumber>
    </recommendedName>
</protein>
<dbReference type="SUPFAM" id="SSF54001">
    <property type="entry name" value="Cysteine proteinases"/>
    <property type="match status" value="1"/>
</dbReference>
<dbReference type="Pfam" id="PF00443">
    <property type="entry name" value="UCH"/>
    <property type="match status" value="1"/>
</dbReference>
<dbReference type="PROSITE" id="PS00972">
    <property type="entry name" value="USP_1"/>
    <property type="match status" value="1"/>
</dbReference>
<keyword evidence="4 7" id="KW-0833">Ubl conjugation pathway</keyword>
<keyword evidence="3 7" id="KW-0645">Protease</keyword>
<comment type="catalytic activity">
    <reaction evidence="1 7">
        <text>Thiol-dependent hydrolysis of ester, thioester, amide, peptide and isopeptide bonds formed by the C-terminal Gly of ubiquitin (a 76-residue protein attached to proteins as an intracellular targeting signal).</text>
        <dbReference type="EC" id="3.4.19.12"/>
    </reaction>
</comment>
<keyword evidence="11" id="KW-1185">Reference proteome</keyword>
<evidence type="ECO:0000256" key="4">
    <source>
        <dbReference type="ARBA" id="ARBA00022786"/>
    </source>
</evidence>
<proteinExistence type="inferred from homology"/>
<evidence type="ECO:0000313" key="10">
    <source>
        <dbReference type="EMBL" id="KAF6003416.1"/>
    </source>
</evidence>
<comment type="similarity">
    <text evidence="2 7">Belongs to the peptidase C19 family.</text>
</comment>
<dbReference type="EMBL" id="VWRR01000007">
    <property type="protein sequence ID" value="KAF6003416.1"/>
    <property type="molecule type" value="Genomic_DNA"/>
</dbReference>
<evidence type="ECO:0000256" key="7">
    <source>
        <dbReference type="RuleBase" id="RU366025"/>
    </source>
</evidence>
<dbReference type="InterPro" id="IPR001394">
    <property type="entry name" value="Peptidase_C19_UCH"/>
</dbReference>
<name>A0A7J7IJX4_9RHOD</name>
<comment type="caution">
    <text evidence="10">The sequence shown here is derived from an EMBL/GenBank/DDBJ whole genome shotgun (WGS) entry which is preliminary data.</text>
</comment>